<gene>
    <name evidence="1" type="ORF">AQUCO_05300059v1</name>
</gene>
<proteinExistence type="predicted"/>
<dbReference type="AlphaFoldDB" id="A0A2G5CI41"/>
<protein>
    <submittedName>
        <fullName evidence="1">Uncharacterized protein</fullName>
    </submittedName>
</protein>
<accession>A0A2G5CI41</accession>
<name>A0A2G5CI41_AQUCA</name>
<evidence type="ECO:0000313" key="1">
    <source>
        <dbReference type="EMBL" id="PIA30962.1"/>
    </source>
</evidence>
<sequence>MKAVNTIIQRDDIEICCFVLTPSEYKIGIVLNCLITMDIFNRKNNVNTQISFSCTREVIVRLNPCER</sequence>
<reference evidence="1 2" key="1">
    <citation type="submission" date="2017-09" db="EMBL/GenBank/DDBJ databases">
        <title>WGS assembly of Aquilegia coerulea Goldsmith.</title>
        <authorList>
            <person name="Hodges S."/>
            <person name="Kramer E."/>
            <person name="Nordborg M."/>
            <person name="Tomkins J."/>
            <person name="Borevitz J."/>
            <person name="Derieg N."/>
            <person name="Yan J."/>
            <person name="Mihaltcheva S."/>
            <person name="Hayes R.D."/>
            <person name="Rokhsar D."/>
        </authorList>
    </citation>
    <scope>NUCLEOTIDE SEQUENCE [LARGE SCALE GENOMIC DNA]</scope>
    <source>
        <strain evidence="2">cv. Goldsmith</strain>
    </source>
</reference>
<keyword evidence="2" id="KW-1185">Reference proteome</keyword>
<dbReference type="Proteomes" id="UP000230069">
    <property type="component" value="Unassembled WGS sequence"/>
</dbReference>
<organism evidence="1 2">
    <name type="scientific">Aquilegia coerulea</name>
    <name type="common">Rocky mountain columbine</name>
    <dbReference type="NCBI Taxonomy" id="218851"/>
    <lineage>
        <taxon>Eukaryota</taxon>
        <taxon>Viridiplantae</taxon>
        <taxon>Streptophyta</taxon>
        <taxon>Embryophyta</taxon>
        <taxon>Tracheophyta</taxon>
        <taxon>Spermatophyta</taxon>
        <taxon>Magnoliopsida</taxon>
        <taxon>Ranunculales</taxon>
        <taxon>Ranunculaceae</taxon>
        <taxon>Thalictroideae</taxon>
        <taxon>Aquilegia</taxon>
    </lineage>
</organism>
<dbReference type="InParanoid" id="A0A2G5CI41"/>
<dbReference type="EMBL" id="KZ305070">
    <property type="protein sequence ID" value="PIA30962.1"/>
    <property type="molecule type" value="Genomic_DNA"/>
</dbReference>
<evidence type="ECO:0000313" key="2">
    <source>
        <dbReference type="Proteomes" id="UP000230069"/>
    </source>
</evidence>